<dbReference type="PANTHER" id="PTHR46401">
    <property type="entry name" value="GLYCOSYLTRANSFERASE WBBK-RELATED"/>
    <property type="match status" value="1"/>
</dbReference>
<evidence type="ECO:0000313" key="2">
    <source>
        <dbReference type="EMBL" id="MBC1565656.1"/>
    </source>
</evidence>
<dbReference type="RefSeq" id="WP_185417889.1">
    <property type="nucleotide sequence ID" value="NZ_JAARRU010000002.1"/>
</dbReference>
<dbReference type="AlphaFoldDB" id="A0A7X1CM64"/>
<evidence type="ECO:0000313" key="4">
    <source>
        <dbReference type="EMBL" id="MBC1795851.1"/>
    </source>
</evidence>
<dbReference type="EMBL" id="JAARRU010000002">
    <property type="protein sequence ID" value="MBC1565656.1"/>
    <property type="molecule type" value="Genomic_DNA"/>
</dbReference>
<evidence type="ECO:0000313" key="6">
    <source>
        <dbReference type="Proteomes" id="UP000548082"/>
    </source>
</evidence>
<keyword evidence="1 3" id="KW-0808">Transferase</keyword>
<dbReference type="Proteomes" id="UP000586951">
    <property type="component" value="Unassembled WGS sequence"/>
</dbReference>
<dbReference type="PANTHER" id="PTHR46401:SF2">
    <property type="entry name" value="GLYCOSYLTRANSFERASE WBBK-RELATED"/>
    <property type="match status" value="1"/>
</dbReference>
<dbReference type="Proteomes" id="UP000548082">
    <property type="component" value="Unassembled WGS sequence"/>
</dbReference>
<dbReference type="EMBL" id="JAARVG010000010">
    <property type="protein sequence ID" value="MBC1793992.1"/>
    <property type="molecule type" value="Genomic_DNA"/>
</dbReference>
<dbReference type="EMBL" id="JAARVD010000002">
    <property type="protein sequence ID" value="MBC1795851.1"/>
    <property type="molecule type" value="Genomic_DNA"/>
</dbReference>
<dbReference type="Gene3D" id="3.40.50.2000">
    <property type="entry name" value="Glycogen Phosphorylase B"/>
    <property type="match status" value="3"/>
</dbReference>
<dbReference type="CDD" id="cd03801">
    <property type="entry name" value="GT4_PimA-like"/>
    <property type="match status" value="1"/>
</dbReference>
<dbReference type="GO" id="GO:0009103">
    <property type="term" value="P:lipopolysaccharide biosynthetic process"/>
    <property type="evidence" value="ECO:0007669"/>
    <property type="project" value="TreeGrafter"/>
</dbReference>
<name>A0A7X1CM64_9LIST</name>
<comment type="caution">
    <text evidence="3">The sequence shown here is derived from an EMBL/GenBank/DDBJ whole genome shotgun (WGS) entry which is preliminary data.</text>
</comment>
<organism evidence="3 5">
    <name type="scientific">Listeria booriae</name>
    <dbReference type="NCBI Taxonomy" id="1552123"/>
    <lineage>
        <taxon>Bacteria</taxon>
        <taxon>Bacillati</taxon>
        <taxon>Bacillota</taxon>
        <taxon>Bacilli</taxon>
        <taxon>Bacillales</taxon>
        <taxon>Listeriaceae</taxon>
        <taxon>Listeria</taxon>
    </lineage>
</organism>
<accession>A0A7X1CM64</accession>
<evidence type="ECO:0000313" key="3">
    <source>
        <dbReference type="EMBL" id="MBC1793992.1"/>
    </source>
</evidence>
<evidence type="ECO:0000313" key="5">
    <source>
        <dbReference type="Proteomes" id="UP000539064"/>
    </source>
</evidence>
<reference evidence="5 6" key="1">
    <citation type="submission" date="2020-03" db="EMBL/GenBank/DDBJ databases">
        <title>Soil Listeria distribution.</title>
        <authorList>
            <person name="Liao J."/>
            <person name="Wiedmann M."/>
        </authorList>
    </citation>
    <scope>NUCLEOTIDE SEQUENCE [LARGE SCALE GENOMIC DNA]</scope>
    <source>
        <strain evidence="3 5">FSL L7-0978</strain>
        <strain evidence="4 6">FSL L7-0990</strain>
        <strain evidence="2 7">FSL L7-1427</strain>
    </source>
</reference>
<evidence type="ECO:0000313" key="7">
    <source>
        <dbReference type="Proteomes" id="UP000586951"/>
    </source>
</evidence>
<protein>
    <submittedName>
        <fullName evidence="3">Group 1 glycosyl transferase</fullName>
    </submittedName>
</protein>
<dbReference type="Proteomes" id="UP000539064">
    <property type="component" value="Unassembled WGS sequence"/>
</dbReference>
<gene>
    <name evidence="2" type="ORF">HB907_09570</name>
    <name evidence="3" type="ORF">HCA52_11225</name>
    <name evidence="4" type="ORF">HCA55_03890</name>
</gene>
<proteinExistence type="predicted"/>
<dbReference type="GO" id="GO:0016757">
    <property type="term" value="F:glycosyltransferase activity"/>
    <property type="evidence" value="ECO:0007669"/>
    <property type="project" value="TreeGrafter"/>
</dbReference>
<dbReference type="SUPFAM" id="SSF53756">
    <property type="entry name" value="UDP-Glycosyltransferase/glycogen phosphorylase"/>
    <property type="match status" value="2"/>
</dbReference>
<sequence length="708" mass="82234">MKVLKVLVYGDVDLNIMDGSAVWLTSMAGMLATSPDVQVDILLKARVKNTLLTDEMAMYPNVNMIQPYTDLGKQTFKNGNRMQVDEAVAIMKNLDEAHTYHVIIIRGFQLVKATMDEPGLAVKTIPYITDFHHTLMSSSRSERRELGEIYRTFPHIFLQTEAMKKAFERLVNVSGKKIAILSPMIPNIVEKPRFKNHHNRLVYTGKFAKDWYTEEIITAASKLRTDISVQIAGDKFQGELLAKQNQIKELLQKTSNIDWKGAMSRSQSQQLIKEGDVGISWRSAEVDNDLSVELSTKLLEYGRLGKPILLRRTKMHEALLGRHYPLFVNTEAEFIEKASHVLENNELYERAATVAFEASQHFTMEASYHRLKELLWQYQNEKMRVVFAGHDLKFIQMAIAHCEANPQLEVKIDQWKGHEKHDELKSQELLNWADVIFCEWGLGNAVWYSKHKKAHQKLIVRMHLQERETVHPANFKLENIDKIIAISPYIFEEFHRVCNMPREKMTMIYNMIDTEAYRLPKKAGNRYHLGVCGVLPSRKRLDLSLDVLEKLWLKDKRYKLFVKSRMPEDIPWLMKRDEERVYYNQVFARIEAAPWKDAVIFDTHGNDMAEWMQKIGFMLSTSDFESFHLAPMEGMASASVPCVLRWPGAETIYPVENIFEQVTDIANFIETYIDTREKREQLQAYPRDRFDKTIICNSLEKLITEAFL</sequence>
<evidence type="ECO:0000256" key="1">
    <source>
        <dbReference type="ARBA" id="ARBA00022679"/>
    </source>
</evidence>